<comment type="caution">
    <text evidence="2">The sequence shown here is derived from an EMBL/GenBank/DDBJ whole genome shotgun (WGS) entry which is preliminary data.</text>
</comment>
<dbReference type="Proteomes" id="UP000708208">
    <property type="component" value="Unassembled WGS sequence"/>
</dbReference>
<protein>
    <submittedName>
        <fullName evidence="2">Uncharacterized protein</fullName>
    </submittedName>
</protein>
<keyword evidence="3" id="KW-1185">Reference proteome</keyword>
<keyword evidence="1" id="KW-0472">Membrane</keyword>
<feature type="transmembrane region" description="Helical" evidence="1">
    <location>
        <begin position="38"/>
        <end position="63"/>
    </location>
</feature>
<keyword evidence="1" id="KW-0812">Transmembrane</keyword>
<name>A0A8J2P6E1_9HEXA</name>
<feature type="non-terminal residue" evidence="2">
    <location>
        <position position="69"/>
    </location>
</feature>
<evidence type="ECO:0000256" key="1">
    <source>
        <dbReference type="SAM" id="Phobius"/>
    </source>
</evidence>
<dbReference type="AlphaFoldDB" id="A0A8J2P6E1"/>
<reference evidence="2" key="1">
    <citation type="submission" date="2021-06" db="EMBL/GenBank/DDBJ databases">
        <authorList>
            <person name="Hodson N. C."/>
            <person name="Mongue J. A."/>
            <person name="Jaron S. K."/>
        </authorList>
    </citation>
    <scope>NUCLEOTIDE SEQUENCE</scope>
</reference>
<evidence type="ECO:0000313" key="2">
    <source>
        <dbReference type="EMBL" id="CAG7733655.1"/>
    </source>
</evidence>
<organism evidence="2 3">
    <name type="scientific">Allacma fusca</name>
    <dbReference type="NCBI Taxonomy" id="39272"/>
    <lineage>
        <taxon>Eukaryota</taxon>
        <taxon>Metazoa</taxon>
        <taxon>Ecdysozoa</taxon>
        <taxon>Arthropoda</taxon>
        <taxon>Hexapoda</taxon>
        <taxon>Collembola</taxon>
        <taxon>Symphypleona</taxon>
        <taxon>Sminthuridae</taxon>
        <taxon>Allacma</taxon>
    </lineage>
</organism>
<accession>A0A8J2P6E1</accession>
<dbReference type="EMBL" id="CAJVCH010253110">
    <property type="protein sequence ID" value="CAG7733655.1"/>
    <property type="molecule type" value="Genomic_DNA"/>
</dbReference>
<sequence length="69" mass="8049">MKIPSSSEWKEVEEYKMKREMSEKEQVSKKVVGYRWPLTLVLVSIGVSISLVLFKCVALDLILEQQVYQ</sequence>
<proteinExistence type="predicted"/>
<gene>
    <name evidence="2" type="ORF">AFUS01_LOCUS22085</name>
</gene>
<keyword evidence="1" id="KW-1133">Transmembrane helix</keyword>
<evidence type="ECO:0000313" key="3">
    <source>
        <dbReference type="Proteomes" id="UP000708208"/>
    </source>
</evidence>